<name>A0A645IPK0_9ZZZZ</name>
<comment type="caution">
    <text evidence="1">The sequence shown here is derived from an EMBL/GenBank/DDBJ whole genome shotgun (WGS) entry which is preliminary data.</text>
</comment>
<gene>
    <name evidence="1" type="ORF">SDC9_200831</name>
</gene>
<reference evidence="1" key="1">
    <citation type="submission" date="2019-08" db="EMBL/GenBank/DDBJ databases">
        <authorList>
            <person name="Kucharzyk K."/>
            <person name="Murdoch R.W."/>
            <person name="Higgins S."/>
            <person name="Loffler F."/>
        </authorList>
    </citation>
    <scope>NUCLEOTIDE SEQUENCE</scope>
</reference>
<dbReference type="EMBL" id="VSSQ01120007">
    <property type="protein sequence ID" value="MPN53167.1"/>
    <property type="molecule type" value="Genomic_DNA"/>
</dbReference>
<protein>
    <submittedName>
        <fullName evidence="1">Uncharacterized protein</fullName>
    </submittedName>
</protein>
<evidence type="ECO:0000313" key="1">
    <source>
        <dbReference type="EMBL" id="MPN53167.1"/>
    </source>
</evidence>
<dbReference type="AlphaFoldDB" id="A0A645IPK0"/>
<organism evidence="1">
    <name type="scientific">bioreactor metagenome</name>
    <dbReference type="NCBI Taxonomy" id="1076179"/>
    <lineage>
        <taxon>unclassified sequences</taxon>
        <taxon>metagenomes</taxon>
        <taxon>ecological metagenomes</taxon>
    </lineage>
</organism>
<sequence length="65" mass="6652">MTAAVGMAMEILPIMAMNWVRMMLMISAASSAICVVLEPLVCCTVAASAAAVMAGCLVATVKCKT</sequence>
<proteinExistence type="predicted"/>
<accession>A0A645IPK0</accession>